<dbReference type="AlphaFoldDB" id="A0A0A9AQB4"/>
<name>A0A0A9AQB4_ARUDO</name>
<dbReference type="Pfam" id="PF25597">
    <property type="entry name" value="SH3_retrovirus"/>
    <property type="match status" value="1"/>
</dbReference>
<dbReference type="SUPFAM" id="SSF53098">
    <property type="entry name" value="Ribonuclease H-like"/>
    <property type="match status" value="1"/>
</dbReference>
<dbReference type="Pfam" id="PF00665">
    <property type="entry name" value="rve"/>
    <property type="match status" value="1"/>
</dbReference>
<dbReference type="Gene3D" id="3.30.420.10">
    <property type="entry name" value="Ribonuclease H-like superfamily/Ribonuclease H"/>
    <property type="match status" value="1"/>
</dbReference>
<dbReference type="Pfam" id="PF22936">
    <property type="entry name" value="Pol_BBD"/>
    <property type="match status" value="1"/>
</dbReference>
<feature type="region of interest" description="Disordered" evidence="2">
    <location>
        <begin position="180"/>
        <end position="260"/>
    </location>
</feature>
<dbReference type="InterPro" id="IPR036397">
    <property type="entry name" value="RNaseH_sf"/>
</dbReference>
<sequence>MESNNYSRWRHQMLLVLGKFSLQRHVLDDAADHTFPDWERMDCVVMTWLNGTISPDLEEIVREDHPTARSVWLALEQQFLGNREQRALYLDAAFRNFVQGDLFIIDYCRKLKSMADALGDMGEVVTDRTLVLNLIRGLNECFASIGMHLQHGRPFPTFLEARADLLEELNLAHRSAPSPTTLVASGAAGSTGLPQPPSKPAATPQQPSGGPSSTGSNSRNSGKGDKRGTRGGKGKGRQSSGPAPSANHQQAPPGGPWPSFYKPWSGSISMWPGNRPPLAPIPAPRSPLPAPAPQPQAFVAGAQAQWAAPPGPQGPWAAPPGYYYPTTGMPSWDAQGLASSFNTVSLTPPQQHDWIFDTGATSHMTSDAGTLSYTSSSRYPIPPSIIVGNGALLPVTSSGTAHLPNSLCLNNVLVSPRLIKNLISVRQFTSDNNCSVEFDPSGCSVKDLQSQKVITRCNSSGPLYPLRPSGASPLPAAHLATVAGSSASTLWHRRLGHPGFETLSKLMACNKEIRQSICHACQLGRHIRLPFPVSASRASYNFDLIHCDLWTSPVPSVSGFKYYLVILDDCSHYVWTFPLRLKSDTFTTLSNFFALVSTQFGCTIKSVQCDNGREFDNSSARTFFLTHGTHLRMSCPYTSAQNGKAERTIRSLNNVVRSLLFQACLPPRYWVEALNTATMLLNILPTKTLRSRTPHEALLGSPPAYDHLRVFGCRCYPNLSATAVHKLAPRSTSCVFLGYSAHHKGYRCLDIDSNKIISRHVIFDESSFPFAEQSSPPSPAEFEFLDTFTNPAPVPIGPTRLLLPAAGPSLATPTSPADHSLQYPHCHVRQCPLALFLRPRRLRLLRPHSHVRPRRLPHSHVRLSSPHRALLSPRCIAGVAHLLQRLPHSHVRLSSSNRALLSPRCTAGVALLLRHLHPRRQSPLHPFRRGL</sequence>
<protein>
    <recommendedName>
        <fullName evidence="3">Integrase catalytic domain-containing protein</fullName>
    </recommendedName>
</protein>
<proteinExistence type="predicted"/>
<dbReference type="InterPro" id="IPR012337">
    <property type="entry name" value="RNaseH-like_sf"/>
</dbReference>
<dbReference type="InterPro" id="IPR057670">
    <property type="entry name" value="SH3_retrovirus"/>
</dbReference>
<dbReference type="Pfam" id="PF13976">
    <property type="entry name" value="gag_pre-integrs"/>
    <property type="match status" value="1"/>
</dbReference>
<dbReference type="GO" id="GO:0015074">
    <property type="term" value="P:DNA integration"/>
    <property type="evidence" value="ECO:0007669"/>
    <property type="project" value="InterPro"/>
</dbReference>
<reference evidence="4" key="2">
    <citation type="journal article" date="2015" name="Data Brief">
        <title>Shoot transcriptome of the giant reed, Arundo donax.</title>
        <authorList>
            <person name="Barrero R.A."/>
            <person name="Guerrero F.D."/>
            <person name="Moolhuijzen P."/>
            <person name="Goolsby J.A."/>
            <person name="Tidwell J."/>
            <person name="Bellgard S.E."/>
            <person name="Bellgard M.I."/>
        </authorList>
    </citation>
    <scope>NUCLEOTIDE SEQUENCE</scope>
    <source>
        <tissue evidence="4">Shoot tissue taken approximately 20 cm above the soil surface</tissue>
    </source>
</reference>
<reference evidence="4" key="1">
    <citation type="submission" date="2014-09" db="EMBL/GenBank/DDBJ databases">
        <authorList>
            <person name="Magalhaes I.L.F."/>
            <person name="Oliveira U."/>
            <person name="Santos F.R."/>
            <person name="Vidigal T.H.D.A."/>
            <person name="Brescovit A.D."/>
            <person name="Santos A.J."/>
        </authorList>
    </citation>
    <scope>NUCLEOTIDE SEQUENCE</scope>
    <source>
        <tissue evidence="4">Shoot tissue taken approximately 20 cm above the soil surface</tissue>
    </source>
</reference>
<feature type="compositionally biased region" description="Low complexity" evidence="2">
    <location>
        <begin position="203"/>
        <end position="221"/>
    </location>
</feature>
<organism evidence="4">
    <name type="scientific">Arundo donax</name>
    <name type="common">Giant reed</name>
    <name type="synonym">Donax arundinaceus</name>
    <dbReference type="NCBI Taxonomy" id="35708"/>
    <lineage>
        <taxon>Eukaryota</taxon>
        <taxon>Viridiplantae</taxon>
        <taxon>Streptophyta</taxon>
        <taxon>Embryophyta</taxon>
        <taxon>Tracheophyta</taxon>
        <taxon>Spermatophyta</taxon>
        <taxon>Magnoliopsida</taxon>
        <taxon>Liliopsida</taxon>
        <taxon>Poales</taxon>
        <taxon>Poaceae</taxon>
        <taxon>PACMAD clade</taxon>
        <taxon>Arundinoideae</taxon>
        <taxon>Arundineae</taxon>
        <taxon>Arundo</taxon>
    </lineage>
</organism>
<evidence type="ECO:0000259" key="3">
    <source>
        <dbReference type="PROSITE" id="PS50994"/>
    </source>
</evidence>
<keyword evidence="1" id="KW-0645">Protease</keyword>
<dbReference type="PROSITE" id="PS50994">
    <property type="entry name" value="INTEGRASE"/>
    <property type="match status" value="1"/>
</dbReference>
<dbReference type="InterPro" id="IPR054722">
    <property type="entry name" value="PolX-like_BBD"/>
</dbReference>
<feature type="domain" description="Integrase catalytic" evidence="3">
    <location>
        <begin position="528"/>
        <end position="702"/>
    </location>
</feature>
<dbReference type="InterPro" id="IPR039537">
    <property type="entry name" value="Retrotran_Ty1/copia-like"/>
</dbReference>
<dbReference type="InterPro" id="IPR001584">
    <property type="entry name" value="Integrase_cat-core"/>
</dbReference>
<dbReference type="GO" id="GO:0003676">
    <property type="term" value="F:nucleic acid binding"/>
    <property type="evidence" value="ECO:0007669"/>
    <property type="project" value="InterPro"/>
</dbReference>
<dbReference type="InterPro" id="IPR025724">
    <property type="entry name" value="GAG-pre-integrase_dom"/>
</dbReference>
<dbReference type="PANTHER" id="PTHR42648:SF26">
    <property type="entry name" value="INTEGRASE CATALYTIC DOMAIN-CONTAINING PROTEIN"/>
    <property type="match status" value="1"/>
</dbReference>
<evidence type="ECO:0000256" key="2">
    <source>
        <dbReference type="SAM" id="MobiDB-lite"/>
    </source>
</evidence>
<accession>A0A0A9AQB4</accession>
<dbReference type="GO" id="GO:0006508">
    <property type="term" value="P:proteolysis"/>
    <property type="evidence" value="ECO:0007669"/>
    <property type="project" value="UniProtKB-KW"/>
</dbReference>
<dbReference type="Pfam" id="PF14223">
    <property type="entry name" value="Retrotran_gag_2"/>
    <property type="match status" value="1"/>
</dbReference>
<keyword evidence="1" id="KW-0378">Hydrolase</keyword>
<evidence type="ECO:0000313" key="4">
    <source>
        <dbReference type="EMBL" id="JAD52058.1"/>
    </source>
</evidence>
<dbReference type="GO" id="GO:0008233">
    <property type="term" value="F:peptidase activity"/>
    <property type="evidence" value="ECO:0007669"/>
    <property type="project" value="UniProtKB-KW"/>
</dbReference>
<evidence type="ECO:0000256" key="1">
    <source>
        <dbReference type="ARBA" id="ARBA00022670"/>
    </source>
</evidence>
<dbReference type="PANTHER" id="PTHR42648">
    <property type="entry name" value="TRANSPOSASE, PUTATIVE-RELATED"/>
    <property type="match status" value="1"/>
</dbReference>
<dbReference type="EMBL" id="GBRH01245837">
    <property type="protein sequence ID" value="JAD52058.1"/>
    <property type="molecule type" value="Transcribed_RNA"/>
</dbReference>